<dbReference type="SUPFAM" id="SSF52540">
    <property type="entry name" value="P-loop containing nucleoside triphosphate hydrolases"/>
    <property type="match status" value="1"/>
</dbReference>
<dbReference type="InterPro" id="IPR003593">
    <property type="entry name" value="AAA+_ATPase"/>
</dbReference>
<dbReference type="FunFam" id="3.40.50.300:FF:000134">
    <property type="entry name" value="Iron-enterobactin ABC transporter ATP-binding protein"/>
    <property type="match status" value="1"/>
</dbReference>
<keyword evidence="1" id="KW-0813">Transport</keyword>
<keyword evidence="4" id="KW-1278">Translocase</keyword>
<dbReference type="GO" id="GO:0005524">
    <property type="term" value="F:ATP binding"/>
    <property type="evidence" value="ECO:0007669"/>
    <property type="project" value="UniProtKB-KW"/>
</dbReference>
<dbReference type="InterPro" id="IPR027417">
    <property type="entry name" value="P-loop_NTPase"/>
</dbReference>
<evidence type="ECO:0000256" key="4">
    <source>
        <dbReference type="ARBA" id="ARBA00022967"/>
    </source>
</evidence>
<organism evidence="6 7">
    <name type="scientific">Actinomarinicola tropica</name>
    <dbReference type="NCBI Taxonomy" id="2789776"/>
    <lineage>
        <taxon>Bacteria</taxon>
        <taxon>Bacillati</taxon>
        <taxon>Actinomycetota</taxon>
        <taxon>Acidimicrobiia</taxon>
        <taxon>Acidimicrobiales</taxon>
        <taxon>Iamiaceae</taxon>
        <taxon>Actinomarinicola</taxon>
    </lineage>
</organism>
<dbReference type="AlphaFoldDB" id="A0A5Q2RPX8"/>
<dbReference type="KEGG" id="atq:GH723_14295"/>
<evidence type="ECO:0000313" key="6">
    <source>
        <dbReference type="EMBL" id="QGG96177.1"/>
    </source>
</evidence>
<sequence>MSSIEIHDLSVSFGDFRAVDGLSADIAPGAWVGLIGPNGAGKSTLLRALLGLVAHDGRCTVDGHDARDLSRREVSRRLAFVPQSPSCPPDMAVADYVLLGRTPYIPHLGTESRHDVAVVADVLDRLDLTDFVGRRLGTLSGGELQRVVLARALAQQAPVLVLDEPTSALDIGHQQQVLELVEDLRHEAELTVISAMHDLTLAGQFADELLLMSNGRRIAMGPPTEVLTEHTIGEHYGASVRVLRDECGGIVVVPTRSHRTAGVGSRAVDGERADERR</sequence>
<dbReference type="PANTHER" id="PTHR42794:SF1">
    <property type="entry name" value="HEMIN IMPORT ATP-BINDING PROTEIN HMUV"/>
    <property type="match status" value="1"/>
</dbReference>
<feature type="domain" description="ABC transporter" evidence="5">
    <location>
        <begin position="4"/>
        <end position="239"/>
    </location>
</feature>
<name>A0A5Q2RPX8_9ACTN</name>
<dbReference type="Gene3D" id="3.40.50.300">
    <property type="entry name" value="P-loop containing nucleotide triphosphate hydrolases"/>
    <property type="match status" value="1"/>
</dbReference>
<dbReference type="PROSITE" id="PS00211">
    <property type="entry name" value="ABC_TRANSPORTER_1"/>
    <property type="match status" value="1"/>
</dbReference>
<dbReference type="GO" id="GO:0016887">
    <property type="term" value="F:ATP hydrolysis activity"/>
    <property type="evidence" value="ECO:0007669"/>
    <property type="project" value="InterPro"/>
</dbReference>
<proteinExistence type="predicted"/>
<evidence type="ECO:0000256" key="2">
    <source>
        <dbReference type="ARBA" id="ARBA00022741"/>
    </source>
</evidence>
<dbReference type="Proteomes" id="UP000334019">
    <property type="component" value="Chromosome"/>
</dbReference>
<gene>
    <name evidence="6" type="ORF">GH723_14295</name>
</gene>
<evidence type="ECO:0000256" key="3">
    <source>
        <dbReference type="ARBA" id="ARBA00022840"/>
    </source>
</evidence>
<dbReference type="PANTHER" id="PTHR42794">
    <property type="entry name" value="HEMIN IMPORT ATP-BINDING PROTEIN HMUV"/>
    <property type="match status" value="1"/>
</dbReference>
<reference evidence="6 7" key="1">
    <citation type="submission" date="2019-11" db="EMBL/GenBank/DDBJ databases">
        <authorList>
            <person name="He Y."/>
        </authorList>
    </citation>
    <scope>NUCLEOTIDE SEQUENCE [LARGE SCALE GENOMIC DNA]</scope>
    <source>
        <strain evidence="6 7">SCSIO 58843</strain>
    </source>
</reference>
<evidence type="ECO:0000313" key="7">
    <source>
        <dbReference type="Proteomes" id="UP000334019"/>
    </source>
</evidence>
<dbReference type="PROSITE" id="PS50893">
    <property type="entry name" value="ABC_TRANSPORTER_2"/>
    <property type="match status" value="1"/>
</dbReference>
<evidence type="ECO:0000259" key="5">
    <source>
        <dbReference type="PROSITE" id="PS50893"/>
    </source>
</evidence>
<dbReference type="InterPro" id="IPR017871">
    <property type="entry name" value="ABC_transporter-like_CS"/>
</dbReference>
<evidence type="ECO:0000256" key="1">
    <source>
        <dbReference type="ARBA" id="ARBA00022448"/>
    </source>
</evidence>
<keyword evidence="2" id="KW-0547">Nucleotide-binding</keyword>
<dbReference type="Pfam" id="PF00005">
    <property type="entry name" value="ABC_tran"/>
    <property type="match status" value="1"/>
</dbReference>
<dbReference type="CDD" id="cd03214">
    <property type="entry name" value="ABC_Iron-Siderophores_B12_Hemin"/>
    <property type="match status" value="1"/>
</dbReference>
<protein>
    <submittedName>
        <fullName evidence="6">ATP-binding cassette domain-containing protein</fullName>
    </submittedName>
</protein>
<keyword evidence="7" id="KW-1185">Reference proteome</keyword>
<dbReference type="EMBL" id="CP045851">
    <property type="protein sequence ID" value="QGG96177.1"/>
    <property type="molecule type" value="Genomic_DNA"/>
</dbReference>
<keyword evidence="3 6" id="KW-0067">ATP-binding</keyword>
<dbReference type="SMART" id="SM00382">
    <property type="entry name" value="AAA"/>
    <property type="match status" value="1"/>
</dbReference>
<dbReference type="InterPro" id="IPR003439">
    <property type="entry name" value="ABC_transporter-like_ATP-bd"/>
</dbReference>
<dbReference type="RefSeq" id="WP_153760283.1">
    <property type="nucleotide sequence ID" value="NZ_CP045851.1"/>
</dbReference>
<accession>A0A5Q2RPX8</accession>